<dbReference type="AlphaFoldDB" id="A0A1R3L1I7"/>
<comment type="caution">
    <text evidence="2">The sequence shown here is derived from an EMBL/GenBank/DDBJ whole genome shotgun (WGS) entry which is preliminary data.</text>
</comment>
<dbReference type="EMBL" id="AWUE01004838">
    <property type="protein sequence ID" value="OMP13216.1"/>
    <property type="molecule type" value="Genomic_DNA"/>
</dbReference>
<dbReference type="Proteomes" id="UP000187203">
    <property type="component" value="Unassembled WGS sequence"/>
</dbReference>
<sequence length="277" mass="30447">MLIQRQRLAQCAEDAGGTQRWRCLQCGECFLRRPAIIEEQRGHAVGANDARLHVHVAHQRRMQRDELEHDQQEAGDGQRRTGTGHVGPHHGVAQPRPRGRDGLAHCTLLARRNSWELSCRRACRAATASMSKTTRSSCSANAIIGSGLPAACWPFGLSDTVSTGVAGSTRTPFEARASNTRTWQPATAPSLIFRISRRCPRTGFPVSFSKAACNGCWARKVVDERRLDLHFAGLHLRLRGAHACHARQHGAEHRAEPARAWSSCASDAAVRGVHRNV</sequence>
<evidence type="ECO:0000313" key="2">
    <source>
        <dbReference type="EMBL" id="OMP13216.1"/>
    </source>
</evidence>
<feature type="region of interest" description="Disordered" evidence="1">
    <location>
        <begin position="60"/>
        <end position="99"/>
    </location>
</feature>
<evidence type="ECO:0000256" key="1">
    <source>
        <dbReference type="SAM" id="MobiDB-lite"/>
    </source>
</evidence>
<keyword evidence="3" id="KW-1185">Reference proteome</keyword>
<accession>A0A1R3L1I7</accession>
<gene>
    <name evidence="2" type="ORF">COLO4_02064</name>
</gene>
<name>A0A1R3L1I7_9ROSI</name>
<proteinExistence type="predicted"/>
<organism evidence="2 3">
    <name type="scientific">Corchorus olitorius</name>
    <dbReference type="NCBI Taxonomy" id="93759"/>
    <lineage>
        <taxon>Eukaryota</taxon>
        <taxon>Viridiplantae</taxon>
        <taxon>Streptophyta</taxon>
        <taxon>Embryophyta</taxon>
        <taxon>Tracheophyta</taxon>
        <taxon>Spermatophyta</taxon>
        <taxon>Magnoliopsida</taxon>
        <taxon>eudicotyledons</taxon>
        <taxon>Gunneridae</taxon>
        <taxon>Pentapetalae</taxon>
        <taxon>rosids</taxon>
        <taxon>malvids</taxon>
        <taxon>Malvales</taxon>
        <taxon>Malvaceae</taxon>
        <taxon>Grewioideae</taxon>
        <taxon>Apeibeae</taxon>
        <taxon>Corchorus</taxon>
    </lineage>
</organism>
<evidence type="ECO:0000313" key="3">
    <source>
        <dbReference type="Proteomes" id="UP000187203"/>
    </source>
</evidence>
<reference evidence="3" key="1">
    <citation type="submission" date="2013-09" db="EMBL/GenBank/DDBJ databases">
        <title>Corchorus olitorius genome sequencing.</title>
        <authorList>
            <person name="Alam M."/>
            <person name="Haque M.S."/>
            <person name="Islam M.S."/>
            <person name="Emdad E.M."/>
            <person name="Islam M.M."/>
            <person name="Ahmed B."/>
            <person name="Halim A."/>
            <person name="Hossen Q.M.M."/>
            <person name="Hossain M.Z."/>
            <person name="Ahmed R."/>
            <person name="Khan M.M."/>
            <person name="Islam R."/>
            <person name="Rashid M.M."/>
            <person name="Khan S.A."/>
            <person name="Rahman M.S."/>
            <person name="Alam M."/>
            <person name="Yahiya A.S."/>
            <person name="Khan M.S."/>
            <person name="Azam M.S."/>
            <person name="Haque T."/>
            <person name="Lashkar M.Z.H."/>
            <person name="Akhand A.I."/>
            <person name="Morshed G."/>
            <person name="Roy S."/>
            <person name="Uddin K.S."/>
            <person name="Rabeya T."/>
            <person name="Hossain A.S."/>
            <person name="Chowdhury A."/>
            <person name="Snigdha A.R."/>
            <person name="Mortoza M.S."/>
            <person name="Matin S.A."/>
            <person name="Hoque S.M.E."/>
            <person name="Islam M.K."/>
            <person name="Roy D.K."/>
            <person name="Haider R."/>
            <person name="Moosa M.M."/>
            <person name="Elias S.M."/>
            <person name="Hasan A.M."/>
            <person name="Jahan S."/>
            <person name="Shafiuddin M."/>
            <person name="Mahmood N."/>
            <person name="Shommy N.S."/>
        </authorList>
    </citation>
    <scope>NUCLEOTIDE SEQUENCE [LARGE SCALE GENOMIC DNA]</scope>
    <source>
        <strain evidence="3">cv. O-4</strain>
    </source>
</reference>
<feature type="compositionally biased region" description="Basic and acidic residues" evidence="1">
    <location>
        <begin position="62"/>
        <end position="79"/>
    </location>
</feature>
<evidence type="ECO:0008006" key="4">
    <source>
        <dbReference type="Google" id="ProtNLM"/>
    </source>
</evidence>
<protein>
    <recommendedName>
        <fullName evidence="4">C2H2-type domain-containing protein</fullName>
    </recommendedName>
</protein>